<dbReference type="EMBL" id="REGN01004466">
    <property type="protein sequence ID" value="RNA17387.1"/>
    <property type="molecule type" value="Genomic_DNA"/>
</dbReference>
<evidence type="ECO:0000313" key="1">
    <source>
        <dbReference type="EMBL" id="RNA17387.1"/>
    </source>
</evidence>
<accession>A0A3M7R1C0</accession>
<evidence type="ECO:0000313" key="2">
    <source>
        <dbReference type="Proteomes" id="UP000276133"/>
    </source>
</evidence>
<gene>
    <name evidence="1" type="ORF">BpHYR1_028856</name>
</gene>
<comment type="caution">
    <text evidence="1">The sequence shown here is derived from an EMBL/GenBank/DDBJ whole genome shotgun (WGS) entry which is preliminary data.</text>
</comment>
<reference evidence="1 2" key="1">
    <citation type="journal article" date="2018" name="Sci. Rep.">
        <title>Genomic signatures of local adaptation to the degree of environmental predictability in rotifers.</title>
        <authorList>
            <person name="Franch-Gras L."/>
            <person name="Hahn C."/>
            <person name="Garcia-Roger E.M."/>
            <person name="Carmona M.J."/>
            <person name="Serra M."/>
            <person name="Gomez A."/>
        </authorList>
    </citation>
    <scope>NUCLEOTIDE SEQUENCE [LARGE SCALE GENOMIC DNA]</scope>
    <source>
        <strain evidence="1">HYR1</strain>
    </source>
</reference>
<dbReference type="Proteomes" id="UP000276133">
    <property type="component" value="Unassembled WGS sequence"/>
</dbReference>
<organism evidence="1 2">
    <name type="scientific">Brachionus plicatilis</name>
    <name type="common">Marine rotifer</name>
    <name type="synonym">Brachionus muelleri</name>
    <dbReference type="NCBI Taxonomy" id="10195"/>
    <lineage>
        <taxon>Eukaryota</taxon>
        <taxon>Metazoa</taxon>
        <taxon>Spiralia</taxon>
        <taxon>Gnathifera</taxon>
        <taxon>Rotifera</taxon>
        <taxon>Eurotatoria</taxon>
        <taxon>Monogononta</taxon>
        <taxon>Pseudotrocha</taxon>
        <taxon>Ploima</taxon>
        <taxon>Brachionidae</taxon>
        <taxon>Brachionus</taxon>
    </lineage>
</organism>
<protein>
    <submittedName>
        <fullName evidence="1">Uncharacterized protein</fullName>
    </submittedName>
</protein>
<name>A0A3M7R1C0_BRAPC</name>
<keyword evidence="2" id="KW-1185">Reference proteome</keyword>
<dbReference type="AlphaFoldDB" id="A0A3M7R1C0"/>
<proteinExistence type="predicted"/>
<sequence>MNTVRIKEALNICHSKLDLDSKLRKLFWHIDLLVKCLKRPKDFIIENHLNFEVNFKNKKNTLNSRYFTIFTSAKNKHREDGQIEVHDQIHSFVKRKQLVMMSLKRFELPF</sequence>